<evidence type="ECO:0000256" key="5">
    <source>
        <dbReference type="SAM" id="MobiDB-lite"/>
    </source>
</evidence>
<evidence type="ECO:0000256" key="4">
    <source>
        <dbReference type="ARBA" id="ARBA00023136"/>
    </source>
</evidence>
<sequence>MRVLLGCVIKDNDLRPFVRGGDQNQSSNPSRPSNKLPGQLLHLNNAPLVHLRDYDIGAGWYIVIELTVSNPLNSPINSSHSSSTQHNFRIHWWSNGMRHYAIKVGEFEWSSTLQGFILSAFYYGYITTQIIGGRLAEKYGAKFIMGPGLMAAGIMSLFTPLAARYHVAAFAVVRILTGVFAGNAASFSPMRAGQTRKQTIGGIKSERDQLTENELLYLF</sequence>
<dbReference type="PANTHER" id="PTHR11662:SF399">
    <property type="entry name" value="FI19708P1-RELATED"/>
    <property type="match status" value="1"/>
</dbReference>
<keyword evidence="2 6" id="KW-0812">Transmembrane</keyword>
<gene>
    <name evidence="7" type="ORF">TCMB3V08_LOCUS1822</name>
</gene>
<feature type="region of interest" description="Disordered" evidence="5">
    <location>
        <begin position="16"/>
        <end position="37"/>
    </location>
</feature>
<dbReference type="GO" id="GO:0006820">
    <property type="term" value="P:monoatomic anion transport"/>
    <property type="evidence" value="ECO:0007669"/>
    <property type="project" value="TreeGrafter"/>
</dbReference>
<dbReference type="Pfam" id="PF07690">
    <property type="entry name" value="MFS_1"/>
    <property type="match status" value="1"/>
</dbReference>
<keyword evidence="4 6" id="KW-0472">Membrane</keyword>
<dbReference type="AlphaFoldDB" id="A0A7R9P3V7"/>
<dbReference type="Gene3D" id="1.20.120.540">
    <property type="entry name" value="Voltage-gated potassium channels"/>
    <property type="match status" value="1"/>
</dbReference>
<reference evidence="7" key="1">
    <citation type="submission" date="2020-11" db="EMBL/GenBank/DDBJ databases">
        <authorList>
            <person name="Tran Van P."/>
        </authorList>
    </citation>
    <scope>NUCLEOTIDE SEQUENCE</scope>
</reference>
<evidence type="ECO:0000256" key="6">
    <source>
        <dbReference type="SAM" id="Phobius"/>
    </source>
</evidence>
<keyword evidence="3 6" id="KW-1133">Transmembrane helix</keyword>
<dbReference type="SUPFAM" id="SSF103473">
    <property type="entry name" value="MFS general substrate transporter"/>
    <property type="match status" value="1"/>
</dbReference>
<evidence type="ECO:0000256" key="1">
    <source>
        <dbReference type="ARBA" id="ARBA00004141"/>
    </source>
</evidence>
<dbReference type="InterPro" id="IPR027378">
    <property type="entry name" value="Nucleotide_channel_N"/>
</dbReference>
<feature type="transmembrane region" description="Helical" evidence="6">
    <location>
        <begin position="143"/>
        <end position="161"/>
    </location>
</feature>
<dbReference type="InterPro" id="IPR050382">
    <property type="entry name" value="MFS_Na/Anion_cotransporter"/>
</dbReference>
<dbReference type="PANTHER" id="PTHR11662">
    <property type="entry name" value="SOLUTE CARRIER FAMILY 17"/>
    <property type="match status" value="1"/>
</dbReference>
<feature type="transmembrane region" description="Helical" evidence="6">
    <location>
        <begin position="167"/>
        <end position="187"/>
    </location>
</feature>
<proteinExistence type="predicted"/>
<evidence type="ECO:0000313" key="7">
    <source>
        <dbReference type="EMBL" id="CAD7569072.1"/>
    </source>
</evidence>
<dbReference type="GO" id="GO:0022857">
    <property type="term" value="F:transmembrane transporter activity"/>
    <property type="evidence" value="ECO:0007669"/>
    <property type="project" value="InterPro"/>
</dbReference>
<dbReference type="GO" id="GO:0016020">
    <property type="term" value="C:membrane"/>
    <property type="evidence" value="ECO:0007669"/>
    <property type="project" value="UniProtKB-SubCell"/>
</dbReference>
<comment type="subcellular location">
    <subcellularLocation>
        <location evidence="1">Membrane</location>
        <topology evidence="1">Multi-pass membrane protein</topology>
    </subcellularLocation>
</comment>
<dbReference type="EMBL" id="OE179529">
    <property type="protein sequence ID" value="CAD7569072.1"/>
    <property type="molecule type" value="Genomic_DNA"/>
</dbReference>
<organism evidence="7">
    <name type="scientific">Timema californicum</name>
    <name type="common">California timema</name>
    <name type="synonym">Walking stick</name>
    <dbReference type="NCBI Taxonomy" id="61474"/>
    <lineage>
        <taxon>Eukaryota</taxon>
        <taxon>Metazoa</taxon>
        <taxon>Ecdysozoa</taxon>
        <taxon>Arthropoda</taxon>
        <taxon>Hexapoda</taxon>
        <taxon>Insecta</taxon>
        <taxon>Pterygota</taxon>
        <taxon>Neoptera</taxon>
        <taxon>Polyneoptera</taxon>
        <taxon>Phasmatodea</taxon>
        <taxon>Timematodea</taxon>
        <taxon>Timematoidea</taxon>
        <taxon>Timematidae</taxon>
        <taxon>Timema</taxon>
    </lineage>
</organism>
<protein>
    <submittedName>
        <fullName evidence="7">(California timema) hypothetical protein</fullName>
    </submittedName>
</protein>
<feature type="compositionally biased region" description="Low complexity" evidence="5">
    <location>
        <begin position="23"/>
        <end position="34"/>
    </location>
</feature>
<dbReference type="InterPro" id="IPR011701">
    <property type="entry name" value="MFS"/>
</dbReference>
<accession>A0A7R9P3V7</accession>
<dbReference type="InterPro" id="IPR036259">
    <property type="entry name" value="MFS_trans_sf"/>
</dbReference>
<evidence type="ECO:0000256" key="3">
    <source>
        <dbReference type="ARBA" id="ARBA00022989"/>
    </source>
</evidence>
<name>A0A7R9P3V7_TIMCA</name>
<evidence type="ECO:0000256" key="2">
    <source>
        <dbReference type="ARBA" id="ARBA00022692"/>
    </source>
</evidence>